<gene>
    <name evidence="6" type="primary">cysH</name>
    <name evidence="8" type="ORF">HHL22_09270</name>
</gene>
<dbReference type="GO" id="GO:0051539">
    <property type="term" value="F:4 iron, 4 sulfur cluster binding"/>
    <property type="evidence" value="ECO:0007669"/>
    <property type="project" value="UniProtKB-UniRule"/>
</dbReference>
<dbReference type="Proteomes" id="UP000559626">
    <property type="component" value="Unassembled WGS sequence"/>
</dbReference>
<feature type="binding site" evidence="6">
    <location>
        <position position="122"/>
    </location>
    <ligand>
        <name>[4Fe-4S] cluster</name>
        <dbReference type="ChEBI" id="CHEBI:49883"/>
    </ligand>
</feature>
<accession>A0A7Y0ADM3</accession>
<comment type="similarity">
    <text evidence="1 6">Belongs to the PAPS reductase family. CysH subfamily.</text>
</comment>
<evidence type="ECO:0000256" key="4">
    <source>
        <dbReference type="ARBA" id="ARBA00023004"/>
    </source>
</evidence>
<dbReference type="InterPro" id="IPR014729">
    <property type="entry name" value="Rossmann-like_a/b/a_fold"/>
</dbReference>
<evidence type="ECO:0000256" key="6">
    <source>
        <dbReference type="HAMAP-Rule" id="MF_00063"/>
    </source>
</evidence>
<dbReference type="Pfam" id="PF01507">
    <property type="entry name" value="PAPS_reduct"/>
    <property type="match status" value="1"/>
</dbReference>
<dbReference type="EMBL" id="JABBGH010000001">
    <property type="protein sequence ID" value="NML65392.1"/>
    <property type="molecule type" value="Genomic_DNA"/>
</dbReference>
<feature type="active site" description="Nucleophile; cysteine thiosulfonate intermediate" evidence="6">
    <location>
        <position position="232"/>
    </location>
</feature>
<feature type="binding site" evidence="6">
    <location>
        <position position="204"/>
    </location>
    <ligand>
        <name>[4Fe-4S] cluster</name>
        <dbReference type="ChEBI" id="CHEBI:49883"/>
    </ligand>
</feature>
<comment type="caution">
    <text evidence="8">The sequence shown here is derived from an EMBL/GenBank/DDBJ whole genome shotgun (WGS) entry which is preliminary data.</text>
</comment>
<dbReference type="GO" id="GO:0046872">
    <property type="term" value="F:metal ion binding"/>
    <property type="evidence" value="ECO:0007669"/>
    <property type="project" value="UniProtKB-KW"/>
</dbReference>
<keyword evidence="6" id="KW-0963">Cytoplasm</keyword>
<dbReference type="Gene3D" id="3.40.50.620">
    <property type="entry name" value="HUPs"/>
    <property type="match status" value="1"/>
</dbReference>
<dbReference type="InterPro" id="IPR002500">
    <property type="entry name" value="PAPS_reduct_dom"/>
</dbReference>
<organism evidence="8 9">
    <name type="scientific">Hymenobacter polaris</name>
    <dbReference type="NCBI Taxonomy" id="2682546"/>
    <lineage>
        <taxon>Bacteria</taxon>
        <taxon>Pseudomonadati</taxon>
        <taxon>Bacteroidota</taxon>
        <taxon>Cytophagia</taxon>
        <taxon>Cytophagales</taxon>
        <taxon>Hymenobacteraceae</taxon>
        <taxon>Hymenobacter</taxon>
    </lineage>
</organism>
<dbReference type="GO" id="GO:0019379">
    <property type="term" value="P:sulfate assimilation, phosphoadenylyl sulfate reduction by phosphoadenylyl-sulfate reductase (thioredoxin)"/>
    <property type="evidence" value="ECO:0007669"/>
    <property type="project" value="UniProtKB-UniRule"/>
</dbReference>
<evidence type="ECO:0000256" key="5">
    <source>
        <dbReference type="ARBA" id="ARBA00023014"/>
    </source>
</evidence>
<dbReference type="GO" id="GO:0070814">
    <property type="term" value="P:hydrogen sulfide biosynthetic process"/>
    <property type="evidence" value="ECO:0007669"/>
    <property type="project" value="UniProtKB-UniRule"/>
</dbReference>
<dbReference type="GO" id="GO:0043866">
    <property type="term" value="F:adenylyl-sulfate reductase (thioredoxin) activity"/>
    <property type="evidence" value="ECO:0007669"/>
    <property type="project" value="UniProtKB-EC"/>
</dbReference>
<dbReference type="PANTHER" id="PTHR46482">
    <property type="entry name" value="5'-ADENYLYLSULFATE REDUCTASE 3, CHLOROPLASTIC"/>
    <property type="match status" value="1"/>
</dbReference>
<comment type="pathway">
    <text evidence="6">Sulfur metabolism; hydrogen sulfide biosynthesis; sulfite from sulfate.</text>
</comment>
<evidence type="ECO:0000256" key="2">
    <source>
        <dbReference type="ARBA" id="ARBA00022723"/>
    </source>
</evidence>
<keyword evidence="9" id="KW-1185">Reference proteome</keyword>
<comment type="subcellular location">
    <subcellularLocation>
        <location evidence="6">Cytoplasm</location>
    </subcellularLocation>
</comment>
<keyword evidence="5 6" id="KW-0411">Iron-sulfur</keyword>
<dbReference type="InterPro" id="IPR004511">
    <property type="entry name" value="PAPS/APS_Rdtase"/>
</dbReference>
<dbReference type="EC" id="1.8.4.10" evidence="6"/>
<name>A0A7Y0ADM3_9BACT</name>
<keyword evidence="4 6" id="KW-0408">Iron</keyword>
<comment type="function">
    <text evidence="6">Catalyzes the formation of sulfite from adenosine 5'-phosphosulfate (APS) using thioredoxin as an electron donor.</text>
</comment>
<feature type="domain" description="Phosphoadenosine phosphosulphate reductase" evidence="7">
    <location>
        <begin position="36"/>
        <end position="210"/>
    </location>
</feature>
<proteinExistence type="inferred from homology"/>
<dbReference type="SUPFAM" id="SSF52402">
    <property type="entry name" value="Adenine nucleotide alpha hydrolases-like"/>
    <property type="match status" value="1"/>
</dbReference>
<dbReference type="PIRSF" id="PIRSF000857">
    <property type="entry name" value="PAPS_reductase"/>
    <property type="match status" value="1"/>
</dbReference>
<dbReference type="GO" id="GO:0005737">
    <property type="term" value="C:cytoplasm"/>
    <property type="evidence" value="ECO:0007669"/>
    <property type="project" value="UniProtKB-SubCell"/>
</dbReference>
<keyword evidence="2 6" id="KW-0479">Metal-binding</keyword>
<evidence type="ECO:0000313" key="8">
    <source>
        <dbReference type="EMBL" id="NML65392.1"/>
    </source>
</evidence>
<feature type="binding site" evidence="6">
    <location>
        <position position="207"/>
    </location>
    <ligand>
        <name>[4Fe-4S] cluster</name>
        <dbReference type="ChEBI" id="CHEBI:49883"/>
    </ligand>
</feature>
<comment type="catalytic activity">
    <reaction evidence="6">
        <text>[thioredoxin]-disulfide + sulfite + AMP + 2 H(+) = adenosine 5'-phosphosulfate + [thioredoxin]-dithiol</text>
        <dbReference type="Rhea" id="RHEA:21976"/>
        <dbReference type="Rhea" id="RHEA-COMP:10698"/>
        <dbReference type="Rhea" id="RHEA-COMP:10700"/>
        <dbReference type="ChEBI" id="CHEBI:15378"/>
        <dbReference type="ChEBI" id="CHEBI:17359"/>
        <dbReference type="ChEBI" id="CHEBI:29950"/>
        <dbReference type="ChEBI" id="CHEBI:50058"/>
        <dbReference type="ChEBI" id="CHEBI:58243"/>
        <dbReference type="ChEBI" id="CHEBI:456215"/>
        <dbReference type="EC" id="1.8.4.10"/>
    </reaction>
</comment>
<keyword evidence="3 6" id="KW-0560">Oxidoreductase</keyword>
<evidence type="ECO:0000256" key="1">
    <source>
        <dbReference type="ARBA" id="ARBA00009732"/>
    </source>
</evidence>
<dbReference type="AlphaFoldDB" id="A0A7Y0ADM3"/>
<dbReference type="RefSeq" id="WP_169530656.1">
    <property type="nucleotide sequence ID" value="NZ_JABBGH010000001.1"/>
</dbReference>
<comment type="cofactor">
    <cofactor evidence="6">
        <name>[4Fe-4S] cluster</name>
        <dbReference type="ChEBI" id="CHEBI:49883"/>
    </cofactor>
    <text evidence="6">Binds 1 [4Fe-4S] cluster per subunit.</text>
</comment>
<protein>
    <recommendedName>
        <fullName evidence="6">Adenosine 5'-phosphosulfate reductase</fullName>
        <shortName evidence="6">APS reductase</shortName>
        <ecNumber evidence="6">1.8.4.10</ecNumber>
    </recommendedName>
    <alternativeName>
        <fullName evidence="6">5'-adenylylsulfate reductase</fullName>
    </alternativeName>
    <alternativeName>
        <fullName evidence="6">Thioredoxin-dependent 5'-adenylylsulfate reductase</fullName>
    </alternativeName>
</protein>
<dbReference type="NCBIfam" id="NF002537">
    <property type="entry name" value="PRK02090.1"/>
    <property type="match status" value="1"/>
</dbReference>
<evidence type="ECO:0000256" key="3">
    <source>
        <dbReference type="ARBA" id="ARBA00023002"/>
    </source>
</evidence>
<evidence type="ECO:0000259" key="7">
    <source>
        <dbReference type="Pfam" id="PF01507"/>
    </source>
</evidence>
<evidence type="ECO:0000313" key="9">
    <source>
        <dbReference type="Proteomes" id="UP000559626"/>
    </source>
</evidence>
<dbReference type="GO" id="GO:0004604">
    <property type="term" value="F:phosphoadenylyl-sulfate reductase (thioredoxin) activity"/>
    <property type="evidence" value="ECO:0007669"/>
    <property type="project" value="UniProtKB-UniRule"/>
</dbReference>
<reference evidence="8 9" key="1">
    <citation type="submission" date="2020-04" db="EMBL/GenBank/DDBJ databases">
        <title>Hymenobacter polaris sp. nov., isolated from Arctic soil.</title>
        <authorList>
            <person name="Dahal R.H."/>
        </authorList>
    </citation>
    <scope>NUCLEOTIDE SEQUENCE [LARGE SCALE GENOMIC DNA]</scope>
    <source>
        <strain evidence="8 9">RP-2-7</strain>
    </source>
</reference>
<sequence>MDITSPQLVEDLRAYLPQHDIPTALTRLAEQFAGRVAFSTSFGLEDQILSHFIFENQLPIKVFTLDTGRNFQETYSTWNKTLLRYGQPIEVVFPQREAVEQLMRTKGPNSFYESIENRKECCHIRKIEPLGRALAGQHIWLTGIRAEQSANRQHMHRAEWDASHQLVKAHPLFDWTWDQCLAFAQENGVPINPLHAKGFVSIGCAPCTRAIQPGEDFRAGRWWWEDAAAKECGLHATVAEHQGLDPVVERVPG</sequence>
<dbReference type="PANTHER" id="PTHR46482:SF9">
    <property type="entry name" value="5'-ADENYLYLSULFATE REDUCTASE 1, CHLOROPLASTIC"/>
    <property type="match status" value="1"/>
</dbReference>
<dbReference type="CDD" id="cd23945">
    <property type="entry name" value="PAPS_reductase"/>
    <property type="match status" value="1"/>
</dbReference>
<dbReference type="HAMAP" id="MF_00063">
    <property type="entry name" value="CysH"/>
    <property type="match status" value="1"/>
</dbReference>
<feature type="binding site" evidence="6">
    <location>
        <position position="121"/>
    </location>
    <ligand>
        <name>[4Fe-4S] cluster</name>
        <dbReference type="ChEBI" id="CHEBI:49883"/>
    </ligand>
</feature>